<reference evidence="2" key="1">
    <citation type="submission" date="2019-06" db="EMBL/GenBank/DDBJ databases">
        <title>Alistipes onderdonkii subsp. vulgaris subsp. nov., Alistipes dispar sp. nov. and Alistipes communis sp. nov., isolated from human faeces, and creation of Alistipes onderdonkii subsp. onderdonkii subsp. nov.</title>
        <authorList>
            <person name="Sakamoto M."/>
            <person name="Ikeyama N."/>
            <person name="Ogata Y."/>
            <person name="Suda W."/>
            <person name="Iino T."/>
            <person name="Hattori M."/>
            <person name="Ohkuma M."/>
        </authorList>
    </citation>
    <scope>NUCLEOTIDE SEQUENCE [LARGE SCALE GENOMIC DNA]</scope>
    <source>
        <strain evidence="2">5CBH24</strain>
    </source>
</reference>
<evidence type="ECO:0000313" key="2">
    <source>
        <dbReference type="Proteomes" id="UP000318946"/>
    </source>
</evidence>
<dbReference type="KEGG" id="acou:A5CBH24_21290"/>
<keyword evidence="2" id="KW-1185">Reference proteome</keyword>
<gene>
    <name evidence="1" type="ORF">A5CBH24_21290</name>
</gene>
<sequence>MFSLHFLAAAAATNDANAPASLTSVLPSDNASAEMVHERHTTAYYFNQVSWFDCNAEIFEDTSTGDSWIKIFHNGYKKGRVVSNPDYNPRKLTGVLNRRLSSRYMTTADNGMTYYFN</sequence>
<name>A0A4Y1WX31_9BACT</name>
<protein>
    <submittedName>
        <fullName evidence="1">Uncharacterized protein</fullName>
    </submittedName>
</protein>
<organism evidence="1 2">
    <name type="scientific">Alistipes communis</name>
    <dbReference type="NCBI Taxonomy" id="2585118"/>
    <lineage>
        <taxon>Bacteria</taxon>
        <taxon>Pseudomonadati</taxon>
        <taxon>Bacteroidota</taxon>
        <taxon>Bacteroidia</taxon>
        <taxon>Bacteroidales</taxon>
        <taxon>Rikenellaceae</taxon>
        <taxon>Alistipes</taxon>
    </lineage>
</organism>
<dbReference type="Proteomes" id="UP000318946">
    <property type="component" value="Chromosome"/>
</dbReference>
<evidence type="ECO:0000313" key="1">
    <source>
        <dbReference type="EMBL" id="BBL04816.1"/>
    </source>
</evidence>
<accession>A0A4Y1WX31</accession>
<dbReference type="EMBL" id="AP019735">
    <property type="protein sequence ID" value="BBL04816.1"/>
    <property type="molecule type" value="Genomic_DNA"/>
</dbReference>
<dbReference type="AlphaFoldDB" id="A0A4Y1WX31"/>
<proteinExistence type="predicted"/>